<protein>
    <submittedName>
        <fullName evidence="1">Uncharacterized protein</fullName>
    </submittedName>
</protein>
<dbReference type="AlphaFoldDB" id="A0A2N7VXU3"/>
<accession>A0A2N7VXU3</accession>
<name>A0A2N7VXU3_9BURK</name>
<comment type="caution">
    <text evidence="1">The sequence shown here is derived from an EMBL/GenBank/DDBJ whole genome shotgun (WGS) entry which is preliminary data.</text>
</comment>
<keyword evidence="2" id="KW-1185">Reference proteome</keyword>
<dbReference type="EMBL" id="PNYA01000004">
    <property type="protein sequence ID" value="PMS21974.1"/>
    <property type="molecule type" value="Genomic_DNA"/>
</dbReference>
<dbReference type="Proteomes" id="UP000235616">
    <property type="component" value="Unassembled WGS sequence"/>
</dbReference>
<organism evidence="1 2">
    <name type="scientific">Trinickia dabaoshanensis</name>
    <dbReference type="NCBI Taxonomy" id="564714"/>
    <lineage>
        <taxon>Bacteria</taxon>
        <taxon>Pseudomonadati</taxon>
        <taxon>Pseudomonadota</taxon>
        <taxon>Betaproteobacteria</taxon>
        <taxon>Burkholderiales</taxon>
        <taxon>Burkholderiaceae</taxon>
        <taxon>Trinickia</taxon>
    </lineage>
</organism>
<gene>
    <name evidence="1" type="ORF">C0Z18_05435</name>
</gene>
<proteinExistence type="predicted"/>
<evidence type="ECO:0000313" key="2">
    <source>
        <dbReference type="Proteomes" id="UP000235616"/>
    </source>
</evidence>
<reference evidence="1 2" key="1">
    <citation type="submission" date="2018-01" db="EMBL/GenBank/DDBJ databases">
        <title>Whole genome analyses suggest that Burkholderia sensu lato contains two further novel genera in the rhizoxinica-symbiotica group Mycetohabitans gen. nov., and Trinickia gen. nov.: implications for the evolution of diazotrophy and nodulation in the Burkholderiaceae.</title>
        <authorList>
            <person name="Estrada-de los Santos P."/>
            <person name="Palmer M."/>
            <person name="Chavez-Ramirez B."/>
            <person name="Beukes C."/>
            <person name="Steenkamp E.T."/>
            <person name="Hirsch A.M."/>
            <person name="Manyaka P."/>
            <person name="Maluk M."/>
            <person name="Lafos M."/>
            <person name="Crook M."/>
            <person name="Gross E."/>
            <person name="Simon M.F."/>
            <person name="Bueno dos Reis Junior F."/>
            <person name="Poole P.S."/>
            <person name="Venter S.N."/>
            <person name="James E.K."/>
        </authorList>
    </citation>
    <scope>NUCLEOTIDE SEQUENCE [LARGE SCALE GENOMIC DNA]</scope>
    <source>
        <strain evidence="1 2">GIMN1.004</strain>
    </source>
</reference>
<evidence type="ECO:0000313" key="1">
    <source>
        <dbReference type="EMBL" id="PMS21974.1"/>
    </source>
</evidence>
<sequence>MFVGDGSILVARPFCGLTNSDAFFTFSDTRVRFGQVRCAGPRSPCDAARLHRDQAEFGSHWGSRARPRCNIGHLISRV</sequence>